<keyword evidence="3 13" id="KW-1003">Cell membrane</keyword>
<dbReference type="Proteomes" id="UP000192738">
    <property type="component" value="Unassembled WGS sequence"/>
</dbReference>
<dbReference type="STRING" id="112901.SAMN04488500_12427"/>
<feature type="transmembrane region" description="Helical" evidence="13">
    <location>
        <begin position="6"/>
        <end position="27"/>
    </location>
</feature>
<keyword evidence="15" id="KW-0175">Coiled coil</keyword>
<dbReference type="InterPro" id="IPR002146">
    <property type="entry name" value="ATP_synth_b/b'su_bac/chlpt"/>
</dbReference>
<gene>
    <name evidence="13" type="primary">atpF</name>
    <name evidence="16" type="ORF">SAMN04488500_12427</name>
</gene>
<dbReference type="OrthoDB" id="5518984at2"/>
<keyword evidence="8 13" id="KW-0406">Ion transport</keyword>
<dbReference type="GO" id="GO:0005886">
    <property type="term" value="C:plasma membrane"/>
    <property type="evidence" value="ECO:0007669"/>
    <property type="project" value="UniProtKB-SubCell"/>
</dbReference>
<keyword evidence="5 13" id="KW-0812">Transmembrane</keyword>
<dbReference type="GO" id="GO:0045259">
    <property type="term" value="C:proton-transporting ATP synthase complex"/>
    <property type="evidence" value="ECO:0007669"/>
    <property type="project" value="UniProtKB-KW"/>
</dbReference>
<dbReference type="NCBIfam" id="TIGR01144">
    <property type="entry name" value="ATP_synt_b"/>
    <property type="match status" value="1"/>
</dbReference>
<reference evidence="16 17" key="1">
    <citation type="submission" date="2017-04" db="EMBL/GenBank/DDBJ databases">
        <authorList>
            <person name="Afonso C.L."/>
            <person name="Miller P.J."/>
            <person name="Scott M.A."/>
            <person name="Spackman E."/>
            <person name="Goraichik I."/>
            <person name="Dimitrov K.M."/>
            <person name="Suarez D.L."/>
            <person name="Swayne D.E."/>
        </authorList>
    </citation>
    <scope>NUCLEOTIDE SEQUENCE [LARGE SCALE GENOMIC DNA]</scope>
    <source>
        <strain evidence="16 17">DSM 5090</strain>
    </source>
</reference>
<evidence type="ECO:0000313" key="16">
    <source>
        <dbReference type="EMBL" id="SMD08913.1"/>
    </source>
</evidence>
<accession>A0A1W2EGS5</accession>
<evidence type="ECO:0000256" key="7">
    <source>
        <dbReference type="ARBA" id="ARBA00022989"/>
    </source>
</evidence>
<dbReference type="GO" id="GO:0046933">
    <property type="term" value="F:proton-transporting ATP synthase activity, rotational mechanism"/>
    <property type="evidence" value="ECO:0007669"/>
    <property type="project" value="UniProtKB-UniRule"/>
</dbReference>
<evidence type="ECO:0000256" key="2">
    <source>
        <dbReference type="ARBA" id="ARBA00022448"/>
    </source>
</evidence>
<keyword evidence="2 13" id="KW-0813">Transport</keyword>
<keyword evidence="10 13" id="KW-0066">ATP synthesis</keyword>
<comment type="function">
    <text evidence="11 13">F(1)F(0) ATP synthase produces ATP from ADP in the presence of a proton or sodium gradient. F-type ATPases consist of two structural domains, F(1) containing the extramembraneous catalytic core and F(0) containing the membrane proton channel, linked together by a central stalk and a peripheral stalk. During catalysis, ATP synthesis in the catalytic domain of F(1) is coupled via a rotary mechanism of the central stalk subunits to proton translocation.</text>
</comment>
<sequence length="166" mass="18922">MIDINATLVAQIINFLILLALLTKIAYRPILTALSERRAYIEKSLEEAERDRVLAGTMKQESEQQILEARIQARSIVDEAIILGEKSKEAILQNAREENARLVKQAQDQIERDYQQAMNRLRAEVAVLAVAAAEKIIEKNLDVEANTRLVRKFIKDFTKEKYGELA</sequence>
<dbReference type="HAMAP" id="MF_01398">
    <property type="entry name" value="ATP_synth_b_bprime"/>
    <property type="match status" value="1"/>
</dbReference>
<keyword evidence="7 13" id="KW-1133">Transmembrane helix</keyword>
<keyword evidence="6 13" id="KW-0375">Hydrogen ion transport</keyword>
<evidence type="ECO:0000256" key="9">
    <source>
        <dbReference type="ARBA" id="ARBA00023136"/>
    </source>
</evidence>
<dbReference type="GO" id="GO:0046961">
    <property type="term" value="F:proton-transporting ATPase activity, rotational mechanism"/>
    <property type="evidence" value="ECO:0007669"/>
    <property type="project" value="TreeGrafter"/>
</dbReference>
<dbReference type="InterPro" id="IPR005864">
    <property type="entry name" value="ATP_synth_F0_bsu_bac"/>
</dbReference>
<evidence type="ECO:0000256" key="11">
    <source>
        <dbReference type="ARBA" id="ARBA00025198"/>
    </source>
</evidence>
<evidence type="ECO:0000256" key="6">
    <source>
        <dbReference type="ARBA" id="ARBA00022781"/>
    </source>
</evidence>
<keyword evidence="17" id="KW-1185">Reference proteome</keyword>
<evidence type="ECO:0000256" key="5">
    <source>
        <dbReference type="ARBA" id="ARBA00022692"/>
    </source>
</evidence>
<organism evidence="16 17">
    <name type="scientific">Sporomusa malonica</name>
    <dbReference type="NCBI Taxonomy" id="112901"/>
    <lineage>
        <taxon>Bacteria</taxon>
        <taxon>Bacillati</taxon>
        <taxon>Bacillota</taxon>
        <taxon>Negativicutes</taxon>
        <taxon>Selenomonadales</taxon>
        <taxon>Sporomusaceae</taxon>
        <taxon>Sporomusa</taxon>
    </lineage>
</organism>
<comment type="similarity">
    <text evidence="1 13 14">Belongs to the ATPase B chain family.</text>
</comment>
<evidence type="ECO:0000256" key="1">
    <source>
        <dbReference type="ARBA" id="ARBA00005513"/>
    </source>
</evidence>
<name>A0A1W2EGS5_9FIRM</name>
<keyword evidence="9 13" id="KW-0472">Membrane</keyword>
<evidence type="ECO:0000256" key="8">
    <source>
        <dbReference type="ARBA" id="ARBA00023065"/>
    </source>
</evidence>
<evidence type="ECO:0000256" key="3">
    <source>
        <dbReference type="ARBA" id="ARBA00022475"/>
    </source>
</evidence>
<dbReference type="RefSeq" id="WP_139796331.1">
    <property type="nucleotide sequence ID" value="NZ_CP155572.1"/>
</dbReference>
<dbReference type="EMBL" id="FWXI01000024">
    <property type="protein sequence ID" value="SMD08913.1"/>
    <property type="molecule type" value="Genomic_DNA"/>
</dbReference>
<evidence type="ECO:0000256" key="15">
    <source>
        <dbReference type="SAM" id="Coils"/>
    </source>
</evidence>
<comment type="subunit">
    <text evidence="13">F-type ATPases have 2 components, F(1) - the catalytic core - and F(0) - the membrane proton channel. F(1) has five subunits: alpha(3), beta(3), gamma(1), delta(1), epsilon(1). F(0) has three main subunits: a(1), b(2) and c(10-14). The alpha and beta chains form an alternating ring which encloses part of the gamma chain. F(1) is attached to F(0) by a central stalk formed by the gamma and epsilon chains, while a peripheral stalk is formed by the delta and b chains.</text>
</comment>
<keyword evidence="4 13" id="KW-0138">CF(0)</keyword>
<comment type="subcellular location">
    <subcellularLocation>
        <location evidence="13">Cell membrane</location>
        <topology evidence="13">Single-pass membrane protein</topology>
    </subcellularLocation>
    <subcellularLocation>
        <location evidence="12">Endomembrane system</location>
        <topology evidence="12">Single-pass membrane protein</topology>
    </subcellularLocation>
</comment>
<evidence type="ECO:0000256" key="13">
    <source>
        <dbReference type="HAMAP-Rule" id="MF_01398"/>
    </source>
</evidence>
<dbReference type="CDD" id="cd06503">
    <property type="entry name" value="ATP-synt_Fo_b"/>
    <property type="match status" value="1"/>
</dbReference>
<dbReference type="AlphaFoldDB" id="A0A1W2EGS5"/>
<dbReference type="InterPro" id="IPR028987">
    <property type="entry name" value="ATP_synth_B-like_membr_sf"/>
</dbReference>
<comment type="function">
    <text evidence="13">Component of the F(0) channel, it forms part of the peripheral stalk, linking F(1) to F(0).</text>
</comment>
<evidence type="ECO:0000256" key="12">
    <source>
        <dbReference type="ARBA" id="ARBA00037847"/>
    </source>
</evidence>
<evidence type="ECO:0000313" key="17">
    <source>
        <dbReference type="Proteomes" id="UP000192738"/>
    </source>
</evidence>
<evidence type="ECO:0000256" key="10">
    <source>
        <dbReference type="ARBA" id="ARBA00023310"/>
    </source>
</evidence>
<dbReference type="Pfam" id="PF00430">
    <property type="entry name" value="ATP-synt_B"/>
    <property type="match status" value="1"/>
</dbReference>
<dbReference type="PANTHER" id="PTHR33445">
    <property type="entry name" value="ATP SYNTHASE SUBUNIT B', CHLOROPLASTIC"/>
    <property type="match status" value="1"/>
</dbReference>
<evidence type="ECO:0000256" key="14">
    <source>
        <dbReference type="RuleBase" id="RU003848"/>
    </source>
</evidence>
<protein>
    <recommendedName>
        <fullName evidence="13">ATP synthase subunit b</fullName>
    </recommendedName>
    <alternativeName>
        <fullName evidence="13">ATP synthase F(0) sector subunit b</fullName>
    </alternativeName>
    <alternativeName>
        <fullName evidence="13">ATPase subunit I</fullName>
    </alternativeName>
    <alternativeName>
        <fullName evidence="13">F-type ATPase subunit b</fullName>
        <shortName evidence="13">F-ATPase subunit b</shortName>
    </alternativeName>
</protein>
<feature type="coiled-coil region" evidence="15">
    <location>
        <begin position="85"/>
        <end position="112"/>
    </location>
</feature>
<dbReference type="InterPro" id="IPR050059">
    <property type="entry name" value="ATP_synthase_B_chain"/>
</dbReference>
<dbReference type="SUPFAM" id="SSF81573">
    <property type="entry name" value="F1F0 ATP synthase subunit B, membrane domain"/>
    <property type="match status" value="1"/>
</dbReference>
<evidence type="ECO:0000256" key="4">
    <source>
        <dbReference type="ARBA" id="ARBA00022547"/>
    </source>
</evidence>
<dbReference type="GO" id="GO:0012505">
    <property type="term" value="C:endomembrane system"/>
    <property type="evidence" value="ECO:0007669"/>
    <property type="project" value="UniProtKB-SubCell"/>
</dbReference>
<dbReference type="PANTHER" id="PTHR33445:SF1">
    <property type="entry name" value="ATP SYNTHASE SUBUNIT B"/>
    <property type="match status" value="1"/>
</dbReference>
<dbReference type="Gene3D" id="6.10.250.1580">
    <property type="match status" value="1"/>
</dbReference>
<proteinExistence type="inferred from homology"/>